<organism evidence="2 3">
    <name type="scientific">Monosporascus ibericus</name>
    <dbReference type="NCBI Taxonomy" id="155417"/>
    <lineage>
        <taxon>Eukaryota</taxon>
        <taxon>Fungi</taxon>
        <taxon>Dikarya</taxon>
        <taxon>Ascomycota</taxon>
        <taxon>Pezizomycotina</taxon>
        <taxon>Sordariomycetes</taxon>
        <taxon>Xylariomycetidae</taxon>
        <taxon>Xylariales</taxon>
        <taxon>Xylariales incertae sedis</taxon>
        <taxon>Monosporascus</taxon>
    </lineage>
</organism>
<keyword evidence="3" id="KW-1185">Reference proteome</keyword>
<accession>A0A4Q4TG49</accession>
<protein>
    <submittedName>
        <fullName evidence="2">Uncharacterized protein</fullName>
    </submittedName>
</protein>
<feature type="compositionally biased region" description="Acidic residues" evidence="1">
    <location>
        <begin position="137"/>
        <end position="146"/>
    </location>
</feature>
<dbReference type="AlphaFoldDB" id="A0A4Q4TG49"/>
<dbReference type="EMBL" id="QJNU01000207">
    <property type="protein sequence ID" value="RYP04500.1"/>
    <property type="molecule type" value="Genomic_DNA"/>
</dbReference>
<dbReference type="Proteomes" id="UP000293360">
    <property type="component" value="Unassembled WGS sequence"/>
</dbReference>
<evidence type="ECO:0000256" key="1">
    <source>
        <dbReference type="SAM" id="MobiDB-lite"/>
    </source>
</evidence>
<reference evidence="2 3" key="1">
    <citation type="submission" date="2018-06" db="EMBL/GenBank/DDBJ databases">
        <title>Complete Genomes of Monosporascus.</title>
        <authorList>
            <person name="Robinson A.J."/>
            <person name="Natvig D.O."/>
        </authorList>
    </citation>
    <scope>NUCLEOTIDE SEQUENCE [LARGE SCALE GENOMIC DNA]</scope>
    <source>
        <strain evidence="2 3">CBS 110550</strain>
    </source>
</reference>
<sequence>MCKQPYKGFPYCFHADPDATELPVHKCRARMLDGGPECERKEWVCIYDGYQGACPTCSGNDPSVDCLLSSFGKIYQDMLDMGIAKHKADAARALAEEDIAKTKEEASRGPENHFYARLREAHDRFDRTSLALLAQELENERESEEENKERTRSTG</sequence>
<feature type="region of interest" description="Disordered" evidence="1">
    <location>
        <begin position="136"/>
        <end position="155"/>
    </location>
</feature>
<evidence type="ECO:0000313" key="3">
    <source>
        <dbReference type="Proteomes" id="UP000293360"/>
    </source>
</evidence>
<evidence type="ECO:0000313" key="2">
    <source>
        <dbReference type="EMBL" id="RYP04500.1"/>
    </source>
</evidence>
<gene>
    <name evidence="2" type="ORF">DL764_004401</name>
</gene>
<dbReference type="OrthoDB" id="4645982at2759"/>
<name>A0A4Q4TG49_9PEZI</name>
<proteinExistence type="predicted"/>
<comment type="caution">
    <text evidence="2">The sequence shown here is derived from an EMBL/GenBank/DDBJ whole genome shotgun (WGS) entry which is preliminary data.</text>
</comment>